<evidence type="ECO:0000313" key="2">
    <source>
        <dbReference type="Proteomes" id="UP001168821"/>
    </source>
</evidence>
<sequence>MKRAERESFAQRVCHYYEHIANKDKFRTVCHFADENQNRRSLYNILSRYERTGNSNYKKISGRPVSKRTQKLCSAIEKMFKNDPNTPERAVAAKLDICQSYLHELKVKRLGINAHKCKTVPYYTHDQKVRAKTACRKIVDKRAPKQSGKIIVMDDETSWLLILLTFQEQSILPL</sequence>
<protein>
    <submittedName>
        <fullName evidence="1">Uncharacterized protein</fullName>
    </submittedName>
</protein>
<dbReference type="Proteomes" id="UP001168821">
    <property type="component" value="Unassembled WGS sequence"/>
</dbReference>
<evidence type="ECO:0000313" key="1">
    <source>
        <dbReference type="EMBL" id="KAJ3661658.1"/>
    </source>
</evidence>
<dbReference type="AlphaFoldDB" id="A0AA38MN07"/>
<name>A0AA38MN07_9CUCU</name>
<proteinExistence type="predicted"/>
<comment type="caution">
    <text evidence="1">The sequence shown here is derived from an EMBL/GenBank/DDBJ whole genome shotgun (WGS) entry which is preliminary data.</text>
</comment>
<accession>A0AA38MN07</accession>
<keyword evidence="2" id="KW-1185">Reference proteome</keyword>
<gene>
    <name evidence="1" type="ORF">Zmor_006046</name>
</gene>
<organism evidence="1 2">
    <name type="scientific">Zophobas morio</name>
    <dbReference type="NCBI Taxonomy" id="2755281"/>
    <lineage>
        <taxon>Eukaryota</taxon>
        <taxon>Metazoa</taxon>
        <taxon>Ecdysozoa</taxon>
        <taxon>Arthropoda</taxon>
        <taxon>Hexapoda</taxon>
        <taxon>Insecta</taxon>
        <taxon>Pterygota</taxon>
        <taxon>Neoptera</taxon>
        <taxon>Endopterygota</taxon>
        <taxon>Coleoptera</taxon>
        <taxon>Polyphaga</taxon>
        <taxon>Cucujiformia</taxon>
        <taxon>Tenebrionidae</taxon>
        <taxon>Zophobas</taxon>
    </lineage>
</organism>
<dbReference type="EMBL" id="JALNTZ010000002">
    <property type="protein sequence ID" value="KAJ3661658.1"/>
    <property type="molecule type" value="Genomic_DNA"/>
</dbReference>
<reference evidence="1" key="1">
    <citation type="journal article" date="2023" name="G3 (Bethesda)">
        <title>Whole genome assemblies of Zophobas morio and Tenebrio molitor.</title>
        <authorList>
            <person name="Kaur S."/>
            <person name="Stinson S.A."/>
            <person name="diCenzo G.C."/>
        </authorList>
    </citation>
    <scope>NUCLEOTIDE SEQUENCE</scope>
    <source>
        <strain evidence="1">QUZm001</strain>
    </source>
</reference>